<dbReference type="PANTHER" id="PTHR11692:SF0">
    <property type="entry name" value="BIFUNCTIONAL PURINE BIOSYNTHESIS PROTEIN ATIC"/>
    <property type="match status" value="1"/>
</dbReference>
<evidence type="ECO:0000259" key="9">
    <source>
        <dbReference type="PROSITE" id="PS51855"/>
    </source>
</evidence>
<comment type="catalytic activity">
    <reaction evidence="8">
        <text>IMP + H2O = 5-formamido-1-(5-phospho-D-ribosyl)imidazole-4-carboxamide</text>
        <dbReference type="Rhea" id="RHEA:18445"/>
        <dbReference type="ChEBI" id="CHEBI:15377"/>
        <dbReference type="ChEBI" id="CHEBI:58053"/>
        <dbReference type="ChEBI" id="CHEBI:58467"/>
        <dbReference type="EC" id="3.5.4.10"/>
    </reaction>
</comment>
<evidence type="ECO:0000313" key="10">
    <source>
        <dbReference type="EMBL" id="MBD1422191.1"/>
    </source>
</evidence>
<dbReference type="Gene3D" id="3.40.50.1380">
    <property type="entry name" value="Methylglyoxal synthase-like domain"/>
    <property type="match status" value="1"/>
</dbReference>
<comment type="pathway">
    <text evidence="1 8">Purine metabolism; IMP biosynthesis via de novo pathway; IMP from 5-formamido-1-(5-phospho-D-ribosyl)imidazole-4-carboxamide: step 1/1.</text>
</comment>
<dbReference type="SMART" id="SM00798">
    <property type="entry name" value="AICARFT_IMPCHas"/>
    <property type="match status" value="1"/>
</dbReference>
<dbReference type="InterPro" id="IPR036914">
    <property type="entry name" value="MGS-like_dom_sf"/>
</dbReference>
<dbReference type="Pfam" id="PF01808">
    <property type="entry name" value="AICARFT_IMPCHas"/>
    <property type="match status" value="1"/>
</dbReference>
<dbReference type="SUPFAM" id="SSF53927">
    <property type="entry name" value="Cytidine deaminase-like"/>
    <property type="match status" value="1"/>
</dbReference>
<dbReference type="PANTHER" id="PTHR11692">
    <property type="entry name" value="BIFUNCTIONAL PURINE BIOSYNTHESIS PROTEIN PURH"/>
    <property type="match status" value="1"/>
</dbReference>
<dbReference type="InterPro" id="IPR011607">
    <property type="entry name" value="MGS-like_dom"/>
</dbReference>
<evidence type="ECO:0000256" key="3">
    <source>
        <dbReference type="ARBA" id="ARBA00007667"/>
    </source>
</evidence>
<dbReference type="Pfam" id="PF02142">
    <property type="entry name" value="MGS"/>
    <property type="match status" value="1"/>
</dbReference>
<dbReference type="InterPro" id="IPR016193">
    <property type="entry name" value="Cytidine_deaminase-like"/>
</dbReference>
<evidence type="ECO:0000256" key="2">
    <source>
        <dbReference type="ARBA" id="ARBA00004954"/>
    </source>
</evidence>
<dbReference type="CDD" id="cd01421">
    <property type="entry name" value="IMPCH"/>
    <property type="match status" value="1"/>
</dbReference>
<gene>
    <name evidence="8 10" type="primary">purH</name>
    <name evidence="10" type="ORF">H8B21_11470</name>
</gene>
<evidence type="ECO:0000256" key="8">
    <source>
        <dbReference type="HAMAP-Rule" id="MF_00139"/>
    </source>
</evidence>
<comment type="similarity">
    <text evidence="3 8">Belongs to the PurH family.</text>
</comment>
<comment type="caution">
    <text evidence="10">The sequence shown here is derived from an EMBL/GenBank/DDBJ whole genome shotgun (WGS) entry which is preliminary data.</text>
</comment>
<name>A0ABR7XSP8_9SPHI</name>
<organism evidence="10 11">
    <name type="scientific">Sphingobacterium chuzhouense</name>
    <dbReference type="NCBI Taxonomy" id="1742264"/>
    <lineage>
        <taxon>Bacteria</taxon>
        <taxon>Pseudomonadati</taxon>
        <taxon>Bacteroidota</taxon>
        <taxon>Sphingobacteriia</taxon>
        <taxon>Sphingobacteriales</taxon>
        <taxon>Sphingobacteriaceae</taxon>
        <taxon>Sphingobacterium</taxon>
    </lineage>
</organism>
<comment type="catalytic activity">
    <reaction evidence="8">
        <text>(6R)-10-formyltetrahydrofolate + 5-amino-1-(5-phospho-beta-D-ribosyl)imidazole-4-carboxamide = 5-formamido-1-(5-phospho-D-ribosyl)imidazole-4-carboxamide + (6S)-5,6,7,8-tetrahydrofolate</text>
        <dbReference type="Rhea" id="RHEA:22192"/>
        <dbReference type="ChEBI" id="CHEBI:57453"/>
        <dbReference type="ChEBI" id="CHEBI:58467"/>
        <dbReference type="ChEBI" id="CHEBI:58475"/>
        <dbReference type="ChEBI" id="CHEBI:195366"/>
        <dbReference type="EC" id="2.1.2.3"/>
    </reaction>
</comment>
<evidence type="ECO:0000256" key="5">
    <source>
        <dbReference type="ARBA" id="ARBA00022755"/>
    </source>
</evidence>
<keyword evidence="7 8" id="KW-0511">Multifunctional enzyme</keyword>
<evidence type="ECO:0000256" key="1">
    <source>
        <dbReference type="ARBA" id="ARBA00004844"/>
    </source>
</evidence>
<dbReference type="RefSeq" id="WP_190313878.1">
    <property type="nucleotide sequence ID" value="NZ_JACNYL010000002.1"/>
</dbReference>
<dbReference type="HAMAP" id="MF_00139">
    <property type="entry name" value="PurH"/>
    <property type="match status" value="1"/>
</dbReference>
<dbReference type="InterPro" id="IPR002695">
    <property type="entry name" value="PurH-like"/>
</dbReference>
<dbReference type="EMBL" id="JACNYL010000002">
    <property type="protein sequence ID" value="MBD1422191.1"/>
    <property type="molecule type" value="Genomic_DNA"/>
</dbReference>
<evidence type="ECO:0000313" key="11">
    <source>
        <dbReference type="Proteomes" id="UP000651112"/>
    </source>
</evidence>
<dbReference type="SMART" id="SM00851">
    <property type="entry name" value="MGS"/>
    <property type="match status" value="1"/>
</dbReference>
<dbReference type="EC" id="3.5.4.10" evidence="8"/>
<keyword evidence="11" id="KW-1185">Reference proteome</keyword>
<dbReference type="SUPFAM" id="SSF52335">
    <property type="entry name" value="Methylglyoxal synthase-like"/>
    <property type="match status" value="1"/>
</dbReference>
<evidence type="ECO:0000256" key="4">
    <source>
        <dbReference type="ARBA" id="ARBA00022679"/>
    </source>
</evidence>
<keyword evidence="5 8" id="KW-0658">Purine biosynthesis</keyword>
<accession>A0ABR7XSP8</accession>
<protein>
    <recommendedName>
        <fullName evidence="8">Bifunctional purine biosynthesis protein PurH</fullName>
    </recommendedName>
    <domain>
        <recommendedName>
            <fullName evidence="8">Phosphoribosylaminoimidazolecarboxamide formyltransferase</fullName>
            <ecNumber evidence="8">2.1.2.3</ecNumber>
        </recommendedName>
        <alternativeName>
            <fullName evidence="8">AICAR transformylase</fullName>
        </alternativeName>
    </domain>
    <domain>
        <recommendedName>
            <fullName evidence="8">IMP cyclohydrolase</fullName>
            <ecNumber evidence="8">3.5.4.10</ecNumber>
        </recommendedName>
        <alternativeName>
            <fullName evidence="8">ATIC</fullName>
        </alternativeName>
        <alternativeName>
            <fullName evidence="8">IMP synthase</fullName>
        </alternativeName>
        <alternativeName>
            <fullName evidence="8">Inosinicase</fullName>
        </alternativeName>
    </domain>
</protein>
<proteinExistence type="inferred from homology"/>
<comment type="domain">
    <text evidence="8">The IMP cyclohydrolase activity resides in the N-terminal region.</text>
</comment>
<evidence type="ECO:0000256" key="6">
    <source>
        <dbReference type="ARBA" id="ARBA00022801"/>
    </source>
</evidence>
<dbReference type="PROSITE" id="PS51855">
    <property type="entry name" value="MGS"/>
    <property type="match status" value="1"/>
</dbReference>
<reference evidence="10 11" key="1">
    <citation type="submission" date="2020-08" db="EMBL/GenBank/DDBJ databases">
        <title>Sphingobacterium sp. DN00404 isolated from aquaculture water.</title>
        <authorList>
            <person name="Zhang M."/>
        </authorList>
    </citation>
    <scope>NUCLEOTIDE SEQUENCE [LARGE SCALE GENOMIC DNA]</scope>
    <source>
        <strain evidence="10 11">KCTC 42746</strain>
    </source>
</reference>
<dbReference type="GO" id="GO:0003937">
    <property type="term" value="F:IMP cyclohydrolase activity"/>
    <property type="evidence" value="ECO:0007669"/>
    <property type="project" value="UniProtKB-EC"/>
</dbReference>
<dbReference type="Gene3D" id="3.40.140.20">
    <property type="match status" value="2"/>
</dbReference>
<dbReference type="PIRSF" id="PIRSF000414">
    <property type="entry name" value="AICARFT_IMPCHas"/>
    <property type="match status" value="1"/>
</dbReference>
<dbReference type="NCBIfam" id="NF002049">
    <property type="entry name" value="PRK00881.1"/>
    <property type="match status" value="1"/>
</dbReference>
<dbReference type="EC" id="2.1.2.3" evidence="8"/>
<dbReference type="InterPro" id="IPR024051">
    <property type="entry name" value="AICAR_Tfase_dup_dom_sf"/>
</dbReference>
<comment type="pathway">
    <text evidence="2 8">Purine metabolism; IMP biosynthesis via de novo pathway; 5-formamido-1-(5-phospho-D-ribosyl)imidazole-4-carboxamide from 5-amino-1-(5-phospho-D-ribosyl)imidazole-4-carboxamide (10-formyl THF route): step 1/1.</text>
</comment>
<dbReference type="GO" id="GO:0004643">
    <property type="term" value="F:phosphoribosylaminoimidazolecarboxamide formyltransferase activity"/>
    <property type="evidence" value="ECO:0007669"/>
    <property type="project" value="UniProtKB-EC"/>
</dbReference>
<sequence>MNHPVKIKNALVSVYYKDNLAPLIKLLNKYGVTFYSTGGTEAFIREQGVDVVAVEDLTSYPSILGGRVKTLHPKIFGGILARRPLAGDQEQLAQYEIPEIDLVIVDLYPFEETVASGAPEQDIIEKIDIGGISLIRAAAKNFNDVVIISSKSDYQELEAMLAAQDGQTTLEQRKEFAKRAFNTSSHYDTAIFNYFNQEGPLSVFKQSVQQAQTLRYGENPHQKGTFFGDLDAMFDKLNGKELSYNNLVDVDAAVAIIDEFDDPTFAILKHTNACGVASRPTIKQAWIDALACDPVSAFGGVLITNGEIDQETANEINNLFFEVLIAPSYTEGALNVLTAKKNRIILKRKDVQLPKEQFKTLLNGVIVQDKDHTVEGPEAMTTVTEIQPTAEQLNDLYFANKIVKHTKSNTIVFAKNNTLVASGVGQTSRVDALKQAIEKAQSFGFDINGSVMASDAFFPFPDCVEIAGDAGVAAVLQPGGSIKDQLSIEMANEKGVAMVITGVRHFKH</sequence>
<dbReference type="NCBIfam" id="TIGR00355">
    <property type="entry name" value="purH"/>
    <property type="match status" value="1"/>
</dbReference>
<evidence type="ECO:0000256" key="7">
    <source>
        <dbReference type="ARBA" id="ARBA00023268"/>
    </source>
</evidence>
<dbReference type="Proteomes" id="UP000651112">
    <property type="component" value="Unassembled WGS sequence"/>
</dbReference>
<keyword evidence="6 8" id="KW-0378">Hydrolase</keyword>
<keyword evidence="4 8" id="KW-0808">Transferase</keyword>
<feature type="domain" description="MGS-like" evidence="9">
    <location>
        <begin position="1"/>
        <end position="149"/>
    </location>
</feature>